<evidence type="ECO:0000313" key="2">
    <source>
        <dbReference type="Proteomes" id="UP001359559"/>
    </source>
</evidence>
<sequence>MDMAPACSRENHLLEVWHRLAMINVDGSYDPHMGRSGTGGVIQDEHRQWLGGFSKGVHADLVEEIREWFSKD</sequence>
<organism evidence="1 2">
    <name type="scientific">Clitoria ternatea</name>
    <name type="common">Butterfly pea</name>
    <dbReference type="NCBI Taxonomy" id="43366"/>
    <lineage>
        <taxon>Eukaryota</taxon>
        <taxon>Viridiplantae</taxon>
        <taxon>Streptophyta</taxon>
        <taxon>Embryophyta</taxon>
        <taxon>Tracheophyta</taxon>
        <taxon>Spermatophyta</taxon>
        <taxon>Magnoliopsida</taxon>
        <taxon>eudicotyledons</taxon>
        <taxon>Gunneridae</taxon>
        <taxon>Pentapetalae</taxon>
        <taxon>rosids</taxon>
        <taxon>fabids</taxon>
        <taxon>Fabales</taxon>
        <taxon>Fabaceae</taxon>
        <taxon>Papilionoideae</taxon>
        <taxon>50 kb inversion clade</taxon>
        <taxon>NPAAA clade</taxon>
        <taxon>indigoferoid/millettioid clade</taxon>
        <taxon>Phaseoleae</taxon>
        <taxon>Clitoria</taxon>
    </lineage>
</organism>
<proteinExistence type="predicted"/>
<keyword evidence="2" id="KW-1185">Reference proteome</keyword>
<comment type="caution">
    <text evidence="1">The sequence shown here is derived from an EMBL/GenBank/DDBJ whole genome shotgun (WGS) entry which is preliminary data.</text>
</comment>
<dbReference type="AlphaFoldDB" id="A0AAN9ETL5"/>
<evidence type="ECO:0000313" key="1">
    <source>
        <dbReference type="EMBL" id="KAK7263121.1"/>
    </source>
</evidence>
<accession>A0AAN9ETL5</accession>
<protein>
    <submittedName>
        <fullName evidence="1">Uncharacterized protein</fullName>
    </submittedName>
</protein>
<name>A0AAN9ETL5_CLITE</name>
<reference evidence="1 2" key="1">
    <citation type="submission" date="2024-01" db="EMBL/GenBank/DDBJ databases">
        <title>The genomes of 5 underutilized Papilionoideae crops provide insights into root nodulation and disease resistance.</title>
        <authorList>
            <person name="Yuan L."/>
        </authorList>
    </citation>
    <scope>NUCLEOTIDE SEQUENCE [LARGE SCALE GENOMIC DNA]</scope>
    <source>
        <strain evidence="1">LY-2023</strain>
        <tissue evidence="1">Leaf</tissue>
    </source>
</reference>
<gene>
    <name evidence="1" type="ORF">RJT34_30706</name>
</gene>
<dbReference type="EMBL" id="JAYKXN010000008">
    <property type="protein sequence ID" value="KAK7263121.1"/>
    <property type="molecule type" value="Genomic_DNA"/>
</dbReference>
<dbReference type="Proteomes" id="UP001359559">
    <property type="component" value="Unassembled WGS sequence"/>
</dbReference>